<evidence type="ECO:0008006" key="4">
    <source>
        <dbReference type="Google" id="ProtNLM"/>
    </source>
</evidence>
<keyword evidence="3" id="KW-1185">Reference proteome</keyword>
<proteinExistence type="predicted"/>
<evidence type="ECO:0000256" key="1">
    <source>
        <dbReference type="SAM" id="SignalP"/>
    </source>
</evidence>
<evidence type="ECO:0000313" key="3">
    <source>
        <dbReference type="Proteomes" id="UP000499080"/>
    </source>
</evidence>
<gene>
    <name evidence="2" type="ORF">AVEN_246804_1</name>
</gene>
<dbReference type="Proteomes" id="UP000499080">
    <property type="component" value="Unassembled WGS sequence"/>
</dbReference>
<accession>A0A4Y2MQL1</accession>
<dbReference type="EMBL" id="BGPR01007769">
    <property type="protein sequence ID" value="GBN29415.1"/>
    <property type="molecule type" value="Genomic_DNA"/>
</dbReference>
<sequence>MTTFDLHLLTILPIAYLLEDVSVITRGRSDLVVRSWCRRIPDSKPDSTEDPPCMRALCTLNLTLRVKLPPAVLVRNFGKRRANSSVVLVI</sequence>
<reference evidence="2 3" key="1">
    <citation type="journal article" date="2019" name="Sci. Rep.">
        <title>Orb-weaving spider Araneus ventricosus genome elucidates the spidroin gene catalogue.</title>
        <authorList>
            <person name="Kono N."/>
            <person name="Nakamura H."/>
            <person name="Ohtoshi R."/>
            <person name="Moran D.A.P."/>
            <person name="Shinohara A."/>
            <person name="Yoshida Y."/>
            <person name="Fujiwara M."/>
            <person name="Mori M."/>
            <person name="Tomita M."/>
            <person name="Arakawa K."/>
        </authorList>
    </citation>
    <scope>NUCLEOTIDE SEQUENCE [LARGE SCALE GENOMIC DNA]</scope>
</reference>
<protein>
    <recommendedName>
        <fullName evidence="4">Secreted protein</fullName>
    </recommendedName>
</protein>
<name>A0A4Y2MQL1_ARAVE</name>
<dbReference type="AlphaFoldDB" id="A0A4Y2MQL1"/>
<keyword evidence="1" id="KW-0732">Signal</keyword>
<organism evidence="2 3">
    <name type="scientific">Araneus ventricosus</name>
    <name type="common">Orbweaver spider</name>
    <name type="synonym">Epeira ventricosa</name>
    <dbReference type="NCBI Taxonomy" id="182803"/>
    <lineage>
        <taxon>Eukaryota</taxon>
        <taxon>Metazoa</taxon>
        <taxon>Ecdysozoa</taxon>
        <taxon>Arthropoda</taxon>
        <taxon>Chelicerata</taxon>
        <taxon>Arachnida</taxon>
        <taxon>Araneae</taxon>
        <taxon>Araneomorphae</taxon>
        <taxon>Entelegynae</taxon>
        <taxon>Araneoidea</taxon>
        <taxon>Araneidae</taxon>
        <taxon>Araneus</taxon>
    </lineage>
</organism>
<comment type="caution">
    <text evidence="2">The sequence shown here is derived from an EMBL/GenBank/DDBJ whole genome shotgun (WGS) entry which is preliminary data.</text>
</comment>
<evidence type="ECO:0000313" key="2">
    <source>
        <dbReference type="EMBL" id="GBN29415.1"/>
    </source>
</evidence>
<feature type="signal peptide" evidence="1">
    <location>
        <begin position="1"/>
        <end position="17"/>
    </location>
</feature>
<feature type="chain" id="PRO_5021239490" description="Secreted protein" evidence="1">
    <location>
        <begin position="18"/>
        <end position="90"/>
    </location>
</feature>